<evidence type="ECO:0000313" key="1">
    <source>
        <dbReference type="EMBL" id="GIX64132.1"/>
    </source>
</evidence>
<proteinExistence type="predicted"/>
<dbReference type="EMBL" id="BPLF01000003">
    <property type="protein sequence ID" value="GIX64132.1"/>
    <property type="molecule type" value="Genomic_DNA"/>
</dbReference>
<sequence length="113" mass="12675">MNLRSVRSTAVQQLSQLDVQRLKLDGQRVDLLAQQKLALVVHLDGLTLLRSQRTEARLNTKLKQLSIELVLSELLRKVLVCDLTTQLVDATHIAAHTPAEDLLFREIRGCLVG</sequence>
<protein>
    <submittedName>
        <fullName evidence="1">Uncharacterized protein</fullName>
    </submittedName>
</protein>
<accession>A0AAV4LV67</accession>
<keyword evidence="2" id="KW-1185">Reference proteome</keyword>
<name>A0AAV4LV67_BABCB</name>
<dbReference type="GeneID" id="94195613"/>
<dbReference type="RefSeq" id="XP_067716201.1">
    <property type="nucleotide sequence ID" value="XM_067860100.1"/>
</dbReference>
<dbReference type="AlphaFoldDB" id="A0AAV4LV67"/>
<dbReference type="Proteomes" id="UP001497744">
    <property type="component" value="Unassembled WGS sequence"/>
</dbReference>
<comment type="caution">
    <text evidence="1">The sequence shown here is derived from an EMBL/GenBank/DDBJ whole genome shotgun (WGS) entry which is preliminary data.</text>
</comment>
<reference evidence="1 2" key="1">
    <citation type="submission" date="2021-06" db="EMBL/GenBank/DDBJ databases">
        <title>Genome sequence of Babesia caballi.</title>
        <authorList>
            <person name="Yamagishi J."/>
            <person name="Kidaka T."/>
            <person name="Ochi A."/>
        </authorList>
    </citation>
    <scope>NUCLEOTIDE SEQUENCE [LARGE SCALE GENOMIC DNA]</scope>
    <source>
        <strain evidence="1">USDA-D6B2</strain>
    </source>
</reference>
<organism evidence="1 2">
    <name type="scientific">Babesia caballi</name>
    <dbReference type="NCBI Taxonomy" id="5871"/>
    <lineage>
        <taxon>Eukaryota</taxon>
        <taxon>Sar</taxon>
        <taxon>Alveolata</taxon>
        <taxon>Apicomplexa</taxon>
        <taxon>Aconoidasida</taxon>
        <taxon>Piroplasmida</taxon>
        <taxon>Babesiidae</taxon>
        <taxon>Babesia</taxon>
    </lineage>
</organism>
<evidence type="ECO:0000313" key="2">
    <source>
        <dbReference type="Proteomes" id="UP001497744"/>
    </source>
</evidence>
<gene>
    <name evidence="1" type="ORF">BcabD6B2_35670</name>
</gene>